<feature type="compositionally biased region" description="Low complexity" evidence="1">
    <location>
        <begin position="218"/>
        <end position="230"/>
    </location>
</feature>
<dbReference type="KEGG" id="sind:105167698"/>
<dbReference type="AlphaFoldDB" id="A0A6I9TWP1"/>
<feature type="compositionally biased region" description="Low complexity" evidence="1">
    <location>
        <begin position="177"/>
        <end position="195"/>
    </location>
</feature>
<evidence type="ECO:0000313" key="2">
    <source>
        <dbReference type="Proteomes" id="UP000504604"/>
    </source>
</evidence>
<dbReference type="OrthoDB" id="912464at2759"/>
<feature type="compositionally biased region" description="Basic residues" evidence="1">
    <location>
        <begin position="167"/>
        <end position="176"/>
    </location>
</feature>
<evidence type="ECO:0000313" key="3">
    <source>
        <dbReference type="RefSeq" id="XP_011085806.1"/>
    </source>
</evidence>
<reference evidence="3" key="1">
    <citation type="submission" date="2025-08" db="UniProtKB">
        <authorList>
            <consortium name="RefSeq"/>
        </authorList>
    </citation>
    <scope>IDENTIFICATION</scope>
</reference>
<protein>
    <submittedName>
        <fullName evidence="3">Nischarin-like isoform X1</fullName>
    </submittedName>
</protein>
<feature type="region of interest" description="Disordered" evidence="1">
    <location>
        <begin position="166"/>
        <end position="240"/>
    </location>
</feature>
<dbReference type="InParanoid" id="A0A6I9TWP1"/>
<evidence type="ECO:0000256" key="1">
    <source>
        <dbReference type="SAM" id="MobiDB-lite"/>
    </source>
</evidence>
<dbReference type="GeneID" id="105167698"/>
<organism evidence="2 3">
    <name type="scientific">Sesamum indicum</name>
    <name type="common">Oriental sesame</name>
    <name type="synonym">Sesamum orientale</name>
    <dbReference type="NCBI Taxonomy" id="4182"/>
    <lineage>
        <taxon>Eukaryota</taxon>
        <taxon>Viridiplantae</taxon>
        <taxon>Streptophyta</taxon>
        <taxon>Embryophyta</taxon>
        <taxon>Tracheophyta</taxon>
        <taxon>Spermatophyta</taxon>
        <taxon>Magnoliopsida</taxon>
        <taxon>eudicotyledons</taxon>
        <taxon>Gunneridae</taxon>
        <taxon>Pentapetalae</taxon>
        <taxon>asterids</taxon>
        <taxon>lamiids</taxon>
        <taxon>Lamiales</taxon>
        <taxon>Pedaliaceae</taxon>
        <taxon>Sesamum</taxon>
    </lineage>
</organism>
<dbReference type="InterPro" id="IPR003854">
    <property type="entry name" value="GASA"/>
</dbReference>
<feature type="compositionally biased region" description="Pro residues" evidence="1">
    <location>
        <begin position="231"/>
        <end position="240"/>
    </location>
</feature>
<name>A0A6I9TWP1_SESIN</name>
<dbReference type="PANTHER" id="PTHR35756">
    <property type="entry name" value="OS05G0337400 PROTEIN"/>
    <property type="match status" value="1"/>
</dbReference>
<gene>
    <name evidence="3" type="primary">LOC105167698</name>
</gene>
<proteinExistence type="predicted"/>
<accession>A0A6I9TWP1</accession>
<dbReference type="Pfam" id="PF02704">
    <property type="entry name" value="GASA"/>
    <property type="match status" value="1"/>
</dbReference>
<keyword evidence="2" id="KW-1185">Reference proteome</keyword>
<dbReference type="PANTHER" id="PTHR35756:SF1">
    <property type="entry name" value="OS05G0337400 PROTEIN"/>
    <property type="match status" value="1"/>
</dbReference>
<sequence>MYLSAFSEREQWFFRTRSSCWISMIMASASACSSISTPNSSFLPPTCPLQFHFTRINSHSHFKNFAVSCTSSGVNFHKHSLLRPSKLKAVAEEQGILVAEQEPSTQPAGAASDPTVSVAVSPADALTMFFQGMEGITHLKVRYLEGIASVEGSSVEDVDNIETEHYNHHHHHHAKAPAHAPANAPVHAPAKAPVHAPKKVPVHAPAKSPIHTPKKAPVHAPVHAPAKSPVHSPPKAPVHPPVSPPHGCVAMCTSYCKPVSPKRPCMKTCTACCAKCKCVPGFMKCSNWDNVMIHGYTVKCP</sequence>
<dbReference type="RefSeq" id="XP_011085806.1">
    <property type="nucleotide sequence ID" value="XM_011087504.2"/>
</dbReference>
<dbReference type="GO" id="GO:0009507">
    <property type="term" value="C:chloroplast"/>
    <property type="evidence" value="ECO:0007669"/>
    <property type="project" value="TreeGrafter"/>
</dbReference>
<dbReference type="Proteomes" id="UP000504604">
    <property type="component" value="Linkage group LG8"/>
</dbReference>